<dbReference type="Pfam" id="PF13174">
    <property type="entry name" value="TPR_6"/>
    <property type="match status" value="1"/>
</dbReference>
<dbReference type="AlphaFoldDB" id="A0A3E0IRV3"/>
<name>A0A3E0IRV3_9STAP</name>
<protein>
    <submittedName>
        <fullName evidence="2">Uncharacterized protein</fullName>
    </submittedName>
</protein>
<dbReference type="RefSeq" id="WP_116093743.1">
    <property type="nucleotide sequence ID" value="NZ_QKXQ01000100.1"/>
</dbReference>
<dbReference type="InterPro" id="IPR019734">
    <property type="entry name" value="TPR_rpt"/>
</dbReference>
<dbReference type="SUPFAM" id="SSF48452">
    <property type="entry name" value="TPR-like"/>
    <property type="match status" value="2"/>
</dbReference>
<organism evidence="2 3">
    <name type="scientific">Staphylococcus felis</name>
    <dbReference type="NCBI Taxonomy" id="46127"/>
    <lineage>
        <taxon>Bacteria</taxon>
        <taxon>Bacillati</taxon>
        <taxon>Bacillota</taxon>
        <taxon>Bacilli</taxon>
        <taxon>Bacillales</taxon>
        <taxon>Staphylococcaceae</taxon>
        <taxon>Staphylococcus</taxon>
    </lineage>
</organism>
<sequence length="478" mass="56396">MAQNKNIIQLGSDVSVYERLALQKFRQQDYMRATRYYEKVLELSPEKFDAKQNLATCYTKRNMPERAEAIFYEEISQGENLEAAYYELSQLNMDLNEPNKAYLFGLNYALTAQDDDYRDELEKMFEVTIHAEHQLETESQLFVVQIIFQYLFGQGRLLDARKYILKQDESIQDNRIVRNLLAMCYLYLNENQIAKEMFERLLQEDSSDVHALCHYTLLLYNMNEVASFKHYLKVLNKVVPINDDESFKLGIVLSYLKQYASSQKLLMPLYKKGKFQTFQLFHALAFNYYYLGNRAQSQYFWERLIQVSKVHPGPTPWDIEESFQYFNTQIKPLLTSDDQHQRLYGLFLLKQLNGNEVLMTKEVWSILEELGDYEKLYLSYLIQNLQLTKLHFIHLGMLELYQHDTTKQESALFLSWINYAESLLAKHVDTDKVVAYVAAVTYLYFKSTDPTYSQLDVSEVFDITVKQLEMALDELLSI</sequence>
<keyword evidence="1" id="KW-0802">TPR repeat</keyword>
<reference evidence="2 3" key="1">
    <citation type="journal article" date="2018" name="Vet. Microbiol.">
        <title>Characterisation of Staphylococcus felis isolated from cats using whole genome sequencing.</title>
        <authorList>
            <person name="Worthing K."/>
            <person name="Pang S."/>
            <person name="Trott D.J."/>
            <person name="Abraham S."/>
            <person name="Coombs G.W."/>
            <person name="Jordan D."/>
            <person name="McIntyre L."/>
            <person name="Davies M.R."/>
            <person name="Norris J."/>
        </authorList>
    </citation>
    <scope>NUCLEOTIDE SEQUENCE [LARGE SCALE GENOMIC DNA]</scope>
    <source>
        <strain evidence="2 3">F9</strain>
    </source>
</reference>
<proteinExistence type="predicted"/>
<evidence type="ECO:0000313" key="3">
    <source>
        <dbReference type="Proteomes" id="UP000256562"/>
    </source>
</evidence>
<dbReference type="OrthoDB" id="2418389at2"/>
<gene>
    <name evidence="2" type="ORF">DOS83_02335</name>
</gene>
<accession>A0A3E0IRV3</accession>
<dbReference type="PROSITE" id="PS50005">
    <property type="entry name" value="TPR"/>
    <property type="match status" value="1"/>
</dbReference>
<evidence type="ECO:0000313" key="2">
    <source>
        <dbReference type="EMBL" id="REH99430.1"/>
    </source>
</evidence>
<dbReference type="InterPro" id="IPR011990">
    <property type="entry name" value="TPR-like_helical_dom_sf"/>
</dbReference>
<dbReference type="EMBL" id="QKXQ01000100">
    <property type="protein sequence ID" value="REH99430.1"/>
    <property type="molecule type" value="Genomic_DNA"/>
</dbReference>
<feature type="repeat" description="TPR" evidence="1">
    <location>
        <begin position="14"/>
        <end position="47"/>
    </location>
</feature>
<evidence type="ECO:0000256" key="1">
    <source>
        <dbReference type="PROSITE-ProRule" id="PRU00339"/>
    </source>
</evidence>
<dbReference type="Proteomes" id="UP000256562">
    <property type="component" value="Unassembled WGS sequence"/>
</dbReference>
<dbReference type="Pfam" id="PF14559">
    <property type="entry name" value="TPR_19"/>
    <property type="match status" value="1"/>
</dbReference>
<comment type="caution">
    <text evidence="2">The sequence shown here is derived from an EMBL/GenBank/DDBJ whole genome shotgun (WGS) entry which is preliminary data.</text>
</comment>
<dbReference type="SMART" id="SM00028">
    <property type="entry name" value="TPR"/>
    <property type="match status" value="3"/>
</dbReference>
<dbReference type="Gene3D" id="1.25.40.10">
    <property type="entry name" value="Tetratricopeptide repeat domain"/>
    <property type="match status" value="2"/>
</dbReference>